<proteinExistence type="predicted"/>
<evidence type="ECO:0000256" key="1">
    <source>
        <dbReference type="SAM" id="Phobius"/>
    </source>
</evidence>
<keyword evidence="1" id="KW-1133">Transmembrane helix</keyword>
<keyword evidence="1" id="KW-0812">Transmembrane</keyword>
<evidence type="ECO:0000313" key="3">
    <source>
        <dbReference type="Proteomes" id="UP000243819"/>
    </source>
</evidence>
<sequence length="293" mass="34164">MAQYYFAVIHLTKKKIMTYCILFLIAIILLGLIINFTSNKSNNEVYIKIEFERIIENTQKDIEVDSLFPQYFIAGGVNYDNSILEKHNIEAIKENNINHFEKIGIYTILADVIEIKYFPEKSLAQVVVEEKSEGYNLVSFDKSVLKEGIITYEFVNKEGKRLLVEEDYIYSIPIKFVVLDEGDKYISNSILEKFVIVDNQVKPILAEEGYNLEILEGVNKDEEISIYIFGGYVETVQKQGDNIRIYFNESAGYQLIKFDINNLKAGQNFIRFIRERDLKEIEILSFWKNSPYK</sequence>
<feature type="transmembrane region" description="Helical" evidence="1">
    <location>
        <begin position="16"/>
        <end position="36"/>
    </location>
</feature>
<name>A0A1H9YV01_9FIRM</name>
<dbReference type="Proteomes" id="UP000243819">
    <property type="component" value="Unassembled WGS sequence"/>
</dbReference>
<reference evidence="3" key="1">
    <citation type="submission" date="2016-10" db="EMBL/GenBank/DDBJ databases">
        <authorList>
            <person name="Varghese N."/>
            <person name="Submissions S."/>
        </authorList>
    </citation>
    <scope>NUCLEOTIDE SEQUENCE [LARGE SCALE GENOMIC DNA]</scope>
    <source>
        <strain evidence="3">DSM 13577</strain>
    </source>
</reference>
<keyword evidence="1" id="KW-0472">Membrane</keyword>
<evidence type="ECO:0000313" key="2">
    <source>
        <dbReference type="EMBL" id="SES72962.1"/>
    </source>
</evidence>
<protein>
    <submittedName>
        <fullName evidence="2">Uncharacterized protein</fullName>
    </submittedName>
</protein>
<dbReference type="EMBL" id="FOIF01000005">
    <property type="protein sequence ID" value="SES72962.1"/>
    <property type="molecule type" value="Genomic_DNA"/>
</dbReference>
<dbReference type="OrthoDB" id="9818685at2"/>
<gene>
    <name evidence="2" type="ORF">SAMN03080614_100526</name>
</gene>
<keyword evidence="3" id="KW-1185">Reference proteome</keyword>
<organism evidence="2 3">
    <name type="scientific">Anaerobranca gottschalkii DSM 13577</name>
    <dbReference type="NCBI Taxonomy" id="1120990"/>
    <lineage>
        <taxon>Bacteria</taxon>
        <taxon>Bacillati</taxon>
        <taxon>Bacillota</taxon>
        <taxon>Clostridia</taxon>
        <taxon>Eubacteriales</taxon>
        <taxon>Proteinivoracaceae</taxon>
        <taxon>Anaerobranca</taxon>
    </lineage>
</organism>
<dbReference type="AlphaFoldDB" id="A0A1H9YV01"/>
<accession>A0A1H9YV01</accession>
<dbReference type="RefSeq" id="WP_091348849.1">
    <property type="nucleotide sequence ID" value="NZ_FOIF01000005.1"/>
</dbReference>